<keyword evidence="15" id="KW-1185">Reference proteome</keyword>
<dbReference type="NCBIfam" id="TIGR00742">
    <property type="entry name" value="yjbN"/>
    <property type="match status" value="1"/>
</dbReference>
<dbReference type="SUPFAM" id="SSF51395">
    <property type="entry name" value="FMN-linked oxidoreductases"/>
    <property type="match status" value="1"/>
</dbReference>
<evidence type="ECO:0000259" key="13">
    <source>
        <dbReference type="Pfam" id="PF01207"/>
    </source>
</evidence>
<evidence type="ECO:0000256" key="4">
    <source>
        <dbReference type="ARBA" id="ARBA00022694"/>
    </source>
</evidence>
<evidence type="ECO:0000256" key="6">
    <source>
        <dbReference type="ARBA" id="ARBA00022884"/>
    </source>
</evidence>
<feature type="binding site" evidence="9 12">
    <location>
        <begin position="216"/>
        <end position="218"/>
    </location>
    <ligand>
        <name>FMN</name>
        <dbReference type="ChEBI" id="CHEBI:58210"/>
    </ligand>
</feature>
<keyword evidence="12" id="KW-0547">Nucleotide-binding</keyword>
<protein>
    <recommendedName>
        <fullName evidence="9">tRNA-dihydrouridine(20/20a) synthase</fullName>
        <ecNumber evidence="9">1.3.1.91</ecNumber>
    </recommendedName>
    <alternativeName>
        <fullName evidence="9">U20-specific dihydrouridine synthase</fullName>
        <shortName evidence="9">U20-specific Dus</shortName>
    </alternativeName>
    <alternativeName>
        <fullName evidence="9">tRNA-dihydrouridine synthase A</fullName>
    </alternativeName>
</protein>
<comment type="catalytic activity">
    <reaction evidence="9">
        <text>5,6-dihydrouridine(20) in tRNA + NADP(+) = uridine(20) in tRNA + NADPH + H(+)</text>
        <dbReference type="Rhea" id="RHEA:53336"/>
        <dbReference type="Rhea" id="RHEA-COMP:13533"/>
        <dbReference type="Rhea" id="RHEA-COMP:13534"/>
        <dbReference type="ChEBI" id="CHEBI:15378"/>
        <dbReference type="ChEBI" id="CHEBI:57783"/>
        <dbReference type="ChEBI" id="CHEBI:58349"/>
        <dbReference type="ChEBI" id="CHEBI:65315"/>
        <dbReference type="ChEBI" id="CHEBI:74443"/>
        <dbReference type="EC" id="1.3.1.91"/>
    </reaction>
</comment>
<reference evidence="14 15" key="1">
    <citation type="journal article" date="2017" name="ISME J.">
        <title>An acid-tolerant ammonia-oxidizing ?-proteobacterium from soil.</title>
        <authorList>
            <person name="Hayatsu M."/>
            <person name="Tago K."/>
            <person name="Uchiyama I."/>
            <person name="Toyoda A."/>
            <person name="Wang Y."/>
            <person name="Shimomura Y."/>
            <person name="Okubo T."/>
            <person name="Kurisu F."/>
            <person name="Hirono Y."/>
            <person name="Nonaka K."/>
            <person name="Akiyama H."/>
            <person name="Itoh T."/>
            <person name="Takami H."/>
        </authorList>
    </citation>
    <scope>NUCLEOTIDE SEQUENCE [LARGE SCALE GENOMIC DNA]</scope>
    <source>
        <strain evidence="14 15">TAO100</strain>
    </source>
</reference>
<evidence type="ECO:0000256" key="2">
    <source>
        <dbReference type="ARBA" id="ARBA00022630"/>
    </source>
</evidence>
<keyword evidence="1 9" id="KW-0820">tRNA-binding</keyword>
<comment type="cofactor">
    <cofactor evidence="9 10 12">
        <name>FMN</name>
        <dbReference type="ChEBI" id="CHEBI:58210"/>
    </cofactor>
</comment>
<evidence type="ECO:0000256" key="8">
    <source>
        <dbReference type="ARBA" id="ARBA00058013"/>
    </source>
</evidence>
<keyword evidence="2 9" id="KW-0285">Flavoprotein</keyword>
<dbReference type="PANTHER" id="PTHR42907:SF1">
    <property type="entry name" value="FMN-LINKED OXIDOREDUCTASES SUPERFAMILY PROTEIN"/>
    <property type="match status" value="1"/>
</dbReference>
<keyword evidence="3 9" id="KW-0288">FMN</keyword>
<gene>
    <name evidence="9" type="primary">dusA</name>
    <name evidence="14" type="ORF">TAO_0195</name>
</gene>
<feature type="binding site" evidence="9 12">
    <location>
        <position position="144"/>
    </location>
    <ligand>
        <name>FMN</name>
        <dbReference type="ChEBI" id="CHEBI:58210"/>
    </ligand>
</feature>
<evidence type="ECO:0000313" key="15">
    <source>
        <dbReference type="Proteomes" id="UP000243679"/>
    </source>
</evidence>
<dbReference type="GO" id="GO:0102266">
    <property type="term" value="F:tRNA-dihydrouridine20a synthase activity"/>
    <property type="evidence" value="ECO:0007669"/>
    <property type="project" value="RHEA"/>
</dbReference>
<dbReference type="PANTHER" id="PTHR42907">
    <property type="entry name" value="FMN-LINKED OXIDOREDUCTASES SUPERFAMILY PROTEIN"/>
    <property type="match status" value="1"/>
</dbReference>
<feature type="domain" description="DUS-like FMN-binding" evidence="13">
    <location>
        <begin position="20"/>
        <end position="319"/>
    </location>
</feature>
<comment type="catalytic activity">
    <reaction evidence="9">
        <text>5,6-dihydrouridine(20a) in tRNA + NAD(+) = uridine(20a) in tRNA + NADH + H(+)</text>
        <dbReference type="Rhea" id="RHEA:53348"/>
        <dbReference type="Rhea" id="RHEA-COMP:13535"/>
        <dbReference type="Rhea" id="RHEA-COMP:13536"/>
        <dbReference type="ChEBI" id="CHEBI:15378"/>
        <dbReference type="ChEBI" id="CHEBI:57540"/>
        <dbReference type="ChEBI" id="CHEBI:57945"/>
        <dbReference type="ChEBI" id="CHEBI:65315"/>
        <dbReference type="ChEBI" id="CHEBI:74443"/>
    </reaction>
</comment>
<keyword evidence="7 9" id="KW-0560">Oxidoreductase</keyword>
<evidence type="ECO:0000256" key="12">
    <source>
        <dbReference type="PIRSR" id="PIRSR006621-2"/>
    </source>
</evidence>
<dbReference type="GO" id="GO:0010181">
    <property type="term" value="F:FMN binding"/>
    <property type="evidence" value="ECO:0007669"/>
    <property type="project" value="UniProtKB-UniRule"/>
</dbReference>
<evidence type="ECO:0000256" key="9">
    <source>
        <dbReference type="HAMAP-Rule" id="MF_02041"/>
    </source>
</evidence>
<dbReference type="GO" id="GO:0000049">
    <property type="term" value="F:tRNA binding"/>
    <property type="evidence" value="ECO:0007669"/>
    <property type="project" value="UniProtKB-UniRule"/>
</dbReference>
<feature type="site" description="Interacts with tRNA" evidence="9">
    <location>
        <position position="191"/>
    </location>
</feature>
<organism evidence="14 15">
    <name type="scientific">Candidatus Nitrosoglobus terrae</name>
    <dbReference type="NCBI Taxonomy" id="1630141"/>
    <lineage>
        <taxon>Bacteria</taxon>
        <taxon>Pseudomonadati</taxon>
        <taxon>Pseudomonadota</taxon>
        <taxon>Gammaproteobacteria</taxon>
        <taxon>Chromatiales</taxon>
        <taxon>Chromatiaceae</taxon>
        <taxon>Candidatus Nitrosoglobus</taxon>
    </lineage>
</organism>
<dbReference type="Gene3D" id="3.20.20.70">
    <property type="entry name" value="Aldolase class I"/>
    <property type="match status" value="1"/>
</dbReference>
<name>A0A1Q2SK88_9GAMM</name>
<dbReference type="GO" id="GO:0102264">
    <property type="term" value="F:tRNA-dihydrouridine20 synthase activity"/>
    <property type="evidence" value="ECO:0007669"/>
    <property type="project" value="UniProtKB-EC"/>
</dbReference>
<comment type="similarity">
    <text evidence="10">Belongs to the dus family.</text>
</comment>
<dbReference type="OrthoDB" id="9783413at2"/>
<dbReference type="GO" id="GO:0050660">
    <property type="term" value="F:flavin adenine dinucleotide binding"/>
    <property type="evidence" value="ECO:0007669"/>
    <property type="project" value="InterPro"/>
</dbReference>
<comment type="function">
    <text evidence="8 9">Catalyzes the synthesis of 5,6-dihydrouridine (D), a modified base found in the D-loop of most tRNAs, via the reduction of the C5-C6 double bond in target uridines. Specifically modifies U20 and U20a in tRNAs.</text>
</comment>
<comment type="similarity">
    <text evidence="9">Belongs to the Dus family. DusA subfamily.</text>
</comment>
<dbReference type="Gene3D" id="1.20.120.1460">
    <property type="match status" value="1"/>
</dbReference>
<dbReference type="InterPro" id="IPR035587">
    <property type="entry name" value="DUS-like_FMN-bd"/>
</dbReference>
<dbReference type="RefSeq" id="WP_096526214.1">
    <property type="nucleotide sequence ID" value="NZ_AP014836.1"/>
</dbReference>
<dbReference type="InterPro" id="IPR004653">
    <property type="entry name" value="DusA"/>
</dbReference>
<evidence type="ECO:0000256" key="10">
    <source>
        <dbReference type="PIRNR" id="PIRNR006621"/>
    </source>
</evidence>
<comment type="catalytic activity">
    <reaction evidence="9">
        <text>5,6-dihydrouridine(20) in tRNA + NAD(+) = uridine(20) in tRNA + NADH + H(+)</text>
        <dbReference type="Rhea" id="RHEA:53340"/>
        <dbReference type="Rhea" id="RHEA-COMP:13533"/>
        <dbReference type="Rhea" id="RHEA-COMP:13534"/>
        <dbReference type="ChEBI" id="CHEBI:15378"/>
        <dbReference type="ChEBI" id="CHEBI:57540"/>
        <dbReference type="ChEBI" id="CHEBI:57945"/>
        <dbReference type="ChEBI" id="CHEBI:65315"/>
        <dbReference type="ChEBI" id="CHEBI:74443"/>
        <dbReference type="EC" id="1.3.1.91"/>
    </reaction>
</comment>
<dbReference type="Pfam" id="PF01207">
    <property type="entry name" value="Dus"/>
    <property type="match status" value="1"/>
</dbReference>
<dbReference type="EMBL" id="AP014836">
    <property type="protein sequence ID" value="BAW79565.1"/>
    <property type="molecule type" value="Genomic_DNA"/>
</dbReference>
<evidence type="ECO:0000256" key="7">
    <source>
        <dbReference type="ARBA" id="ARBA00023002"/>
    </source>
</evidence>
<feature type="binding site" evidence="9 12">
    <location>
        <position position="75"/>
    </location>
    <ligand>
        <name>FMN</name>
        <dbReference type="ChEBI" id="CHEBI:58210"/>
    </ligand>
</feature>
<dbReference type="HAMAP" id="MF_02041">
    <property type="entry name" value="DusA_subfam"/>
    <property type="match status" value="1"/>
</dbReference>
<dbReference type="CDD" id="cd02801">
    <property type="entry name" value="DUS_like_FMN"/>
    <property type="match status" value="1"/>
</dbReference>
<evidence type="ECO:0000256" key="5">
    <source>
        <dbReference type="ARBA" id="ARBA00022857"/>
    </source>
</evidence>
<comment type="catalytic activity">
    <reaction evidence="9">
        <text>5,6-dihydrouridine(20a) in tRNA + NADP(+) = uridine(20a) in tRNA + NADPH + H(+)</text>
        <dbReference type="Rhea" id="RHEA:53344"/>
        <dbReference type="Rhea" id="RHEA-COMP:13535"/>
        <dbReference type="Rhea" id="RHEA-COMP:13536"/>
        <dbReference type="ChEBI" id="CHEBI:15378"/>
        <dbReference type="ChEBI" id="CHEBI:57783"/>
        <dbReference type="ChEBI" id="CHEBI:58349"/>
        <dbReference type="ChEBI" id="CHEBI:65315"/>
        <dbReference type="ChEBI" id="CHEBI:74443"/>
    </reaction>
</comment>
<evidence type="ECO:0000256" key="11">
    <source>
        <dbReference type="PIRSR" id="PIRSR006621-1"/>
    </source>
</evidence>
<dbReference type="NCBIfam" id="NF008774">
    <property type="entry name" value="PRK11815.1"/>
    <property type="match status" value="1"/>
</dbReference>
<dbReference type="EC" id="1.3.1.91" evidence="9"/>
<dbReference type="KEGG" id="ntt:TAO_0195"/>
<feature type="site" description="Interacts with tRNA" evidence="9">
    <location>
        <position position="102"/>
    </location>
</feature>
<dbReference type="InterPro" id="IPR001269">
    <property type="entry name" value="DUS_fam"/>
</dbReference>
<dbReference type="FunFam" id="3.20.20.70:FF:000083">
    <property type="entry name" value="tRNA-dihydrouridine(20/20a) synthase"/>
    <property type="match status" value="1"/>
</dbReference>
<accession>A0A1Q2SK88</accession>
<keyword evidence="6 9" id="KW-0694">RNA-binding</keyword>
<keyword evidence="4 9" id="KW-0819">tRNA processing</keyword>
<dbReference type="AlphaFoldDB" id="A0A1Q2SK88"/>
<sequence>METTGYSQSTLGGLNRTLSVAPMMDWTDRHCRYLLRLISQQVLLYTEMVTTGALIHGDRDRLLAYDNAEHPLALQLGGSDPKELDQCAQMAVDYGFDEVNLNVGCPSDRVQFGRFGVCLMKTPGLVAECVAAMSRAASIPVTVKSRIGVDEQDSYELLCQFIDKVRQAGCKTFIIHARKAWLQGLSPKENREIPPLRYELVRAIKQDFPNLEVVINGGITTLEEVQGHLKWVDGVMIGREVYHNPYLLANVDQWFYGDFHPLPTRYEIVMAFLSYIERQLMSNTPLSVMIRPMLGLFQRQPGAKIWRRYLSENAHHSGSGVKVIREALRLVSGVL</sequence>
<feature type="binding site" evidence="9 12">
    <location>
        <begin position="22"/>
        <end position="24"/>
    </location>
    <ligand>
        <name>FMN</name>
        <dbReference type="ChEBI" id="CHEBI:58210"/>
    </ligand>
</feature>
<evidence type="ECO:0000256" key="3">
    <source>
        <dbReference type="ARBA" id="ARBA00022643"/>
    </source>
</evidence>
<proteinExistence type="inferred from homology"/>
<keyword evidence="5 9" id="KW-0521">NADP</keyword>
<feature type="binding site" evidence="9 12">
    <location>
        <position position="176"/>
    </location>
    <ligand>
        <name>FMN</name>
        <dbReference type="ChEBI" id="CHEBI:58210"/>
    </ligand>
</feature>
<feature type="binding site" evidence="9 12">
    <location>
        <begin position="238"/>
        <end position="239"/>
    </location>
    <ligand>
        <name>FMN</name>
        <dbReference type="ChEBI" id="CHEBI:58210"/>
    </ligand>
</feature>
<evidence type="ECO:0000313" key="14">
    <source>
        <dbReference type="EMBL" id="BAW79565.1"/>
    </source>
</evidence>
<feature type="site" description="Interacts with tRNA; defines subfamily-specific binding signature" evidence="9">
    <location>
        <position position="307"/>
    </location>
</feature>
<feature type="active site" description="Proton donor" evidence="9 11">
    <location>
        <position position="105"/>
    </location>
</feature>
<dbReference type="PIRSF" id="PIRSF006621">
    <property type="entry name" value="Dus"/>
    <property type="match status" value="1"/>
</dbReference>
<dbReference type="InterPro" id="IPR013785">
    <property type="entry name" value="Aldolase_TIM"/>
</dbReference>
<feature type="site" description="Interacts with tRNA; defines subfamily-specific binding signature" evidence="9">
    <location>
        <position position="188"/>
    </location>
</feature>
<dbReference type="Proteomes" id="UP000243679">
    <property type="component" value="Chromosome"/>
</dbReference>
<evidence type="ECO:0000256" key="1">
    <source>
        <dbReference type="ARBA" id="ARBA00022555"/>
    </source>
</evidence>
<comment type="caution">
    <text evidence="9">Lacks conserved residue(s) required for the propagation of feature annotation.</text>
</comment>